<feature type="active site" description="Nucleophile" evidence="13">
    <location>
        <position position="460"/>
    </location>
</feature>
<feature type="binding site" evidence="14">
    <location>
        <position position="691"/>
    </location>
    <ligand>
        <name>Mg(2+)</name>
        <dbReference type="ChEBI" id="CHEBI:18420"/>
    </ligand>
</feature>
<dbReference type="Gene3D" id="3.40.50.12350">
    <property type="match status" value="1"/>
</dbReference>
<evidence type="ECO:0000256" key="4">
    <source>
        <dbReference type="ARBA" id="ARBA00022723"/>
    </source>
</evidence>
<evidence type="ECO:0000256" key="1">
    <source>
        <dbReference type="ARBA" id="ARBA00004123"/>
    </source>
</evidence>
<name>A0A9Q0S8X1_9DIPT</name>
<dbReference type="GO" id="GO:0046872">
    <property type="term" value="F:metal ion binding"/>
    <property type="evidence" value="ECO:0007669"/>
    <property type="project" value="UniProtKB-KW"/>
</dbReference>
<feature type="region of interest" description="Disordered" evidence="16">
    <location>
        <begin position="372"/>
        <end position="447"/>
    </location>
</feature>
<feature type="active site" description="Proton donor" evidence="13">
    <location>
        <position position="462"/>
    </location>
</feature>
<evidence type="ECO:0000256" key="15">
    <source>
        <dbReference type="RuleBase" id="RU362036"/>
    </source>
</evidence>
<keyword evidence="8 15" id="KW-0805">Transcription regulation</keyword>
<evidence type="ECO:0000256" key="14">
    <source>
        <dbReference type="PIRSR" id="PIRSR628472-2"/>
    </source>
</evidence>
<feature type="compositionally biased region" description="Low complexity" evidence="16">
    <location>
        <begin position="393"/>
        <end position="423"/>
    </location>
</feature>
<keyword evidence="3" id="KW-0217">Developmental protein</keyword>
<evidence type="ECO:0000313" key="17">
    <source>
        <dbReference type="EMBL" id="KAJ6649657.1"/>
    </source>
</evidence>
<proteinExistence type="inferred from homology"/>
<evidence type="ECO:0000313" key="18">
    <source>
        <dbReference type="Proteomes" id="UP001151699"/>
    </source>
</evidence>
<feature type="compositionally biased region" description="Polar residues" evidence="16">
    <location>
        <begin position="129"/>
        <end position="139"/>
    </location>
</feature>
<gene>
    <name evidence="17" type="primary">eya</name>
    <name evidence="17" type="ORF">Bhyg_04895</name>
</gene>
<dbReference type="InterPro" id="IPR042577">
    <property type="entry name" value="EYA_dom_metazoan"/>
</dbReference>
<accession>A0A9Q0S8X1</accession>
<keyword evidence="7 15" id="KW-0904">Protein phosphatase</keyword>
<protein>
    <recommendedName>
        <fullName evidence="15">Eyes absent homolog</fullName>
        <ecNumber evidence="15">3.1.3.48</ecNumber>
    </recommendedName>
</protein>
<evidence type="ECO:0000256" key="10">
    <source>
        <dbReference type="ARBA" id="ARBA00023163"/>
    </source>
</evidence>
<dbReference type="CDD" id="cd02601">
    <property type="entry name" value="HAD_Eya"/>
    <property type="match status" value="1"/>
</dbReference>
<comment type="caution">
    <text evidence="17">The sequence shown here is derived from an EMBL/GenBank/DDBJ whole genome shotgun (WGS) entry which is preliminary data.</text>
</comment>
<dbReference type="AlphaFoldDB" id="A0A9Q0S8X1"/>
<evidence type="ECO:0000256" key="2">
    <source>
        <dbReference type="ARBA" id="ARBA00010501"/>
    </source>
</evidence>
<keyword evidence="5 15" id="KW-0378">Hydrolase</keyword>
<evidence type="ECO:0000256" key="16">
    <source>
        <dbReference type="SAM" id="MobiDB-lite"/>
    </source>
</evidence>
<feature type="compositionally biased region" description="Basic residues" evidence="16">
    <location>
        <begin position="424"/>
        <end position="433"/>
    </location>
</feature>
<dbReference type="Proteomes" id="UP001151699">
    <property type="component" value="Chromosome A"/>
</dbReference>
<dbReference type="InterPro" id="IPR038102">
    <property type="entry name" value="EYA_dom_sf"/>
</dbReference>
<dbReference type="PANTHER" id="PTHR10190:SF16">
    <property type="entry name" value="DEVELOPMENTAL PROTEIN EYES ABSENT"/>
    <property type="match status" value="1"/>
</dbReference>
<dbReference type="GO" id="GO:0005634">
    <property type="term" value="C:nucleus"/>
    <property type="evidence" value="ECO:0007669"/>
    <property type="project" value="UniProtKB-SubCell"/>
</dbReference>
<evidence type="ECO:0000256" key="5">
    <source>
        <dbReference type="ARBA" id="ARBA00022801"/>
    </source>
</evidence>
<comment type="cofactor">
    <cofactor evidence="14 15">
        <name>Mg(2+)</name>
        <dbReference type="ChEBI" id="CHEBI:18420"/>
    </cofactor>
    <text evidence="14 15">Binds 1 Mg(2+) ion per subunit.</text>
</comment>
<dbReference type="GO" id="GO:0045739">
    <property type="term" value="P:positive regulation of DNA repair"/>
    <property type="evidence" value="ECO:0007669"/>
    <property type="project" value="TreeGrafter"/>
</dbReference>
<dbReference type="EC" id="3.1.3.48" evidence="15"/>
<organism evidence="17 18">
    <name type="scientific">Pseudolycoriella hygida</name>
    <dbReference type="NCBI Taxonomy" id="35572"/>
    <lineage>
        <taxon>Eukaryota</taxon>
        <taxon>Metazoa</taxon>
        <taxon>Ecdysozoa</taxon>
        <taxon>Arthropoda</taxon>
        <taxon>Hexapoda</taxon>
        <taxon>Insecta</taxon>
        <taxon>Pterygota</taxon>
        <taxon>Neoptera</taxon>
        <taxon>Endopterygota</taxon>
        <taxon>Diptera</taxon>
        <taxon>Nematocera</taxon>
        <taxon>Sciaroidea</taxon>
        <taxon>Sciaridae</taxon>
        <taxon>Pseudolycoriella</taxon>
    </lineage>
</organism>
<feature type="compositionally biased region" description="Polar residues" evidence="16">
    <location>
        <begin position="436"/>
        <end position="447"/>
    </location>
</feature>
<keyword evidence="18" id="KW-1185">Reference proteome</keyword>
<comment type="catalytic activity">
    <reaction evidence="12 15">
        <text>O-phospho-L-tyrosyl-[protein] + H2O = L-tyrosyl-[protein] + phosphate</text>
        <dbReference type="Rhea" id="RHEA:10684"/>
        <dbReference type="Rhea" id="RHEA-COMP:10136"/>
        <dbReference type="Rhea" id="RHEA-COMP:20101"/>
        <dbReference type="ChEBI" id="CHEBI:15377"/>
        <dbReference type="ChEBI" id="CHEBI:43474"/>
        <dbReference type="ChEBI" id="CHEBI:46858"/>
        <dbReference type="ChEBI" id="CHEBI:61978"/>
        <dbReference type="EC" id="3.1.3.48"/>
    </reaction>
</comment>
<dbReference type="GO" id="GO:2001240">
    <property type="term" value="P:negative regulation of extrinsic apoptotic signaling pathway in absence of ligand"/>
    <property type="evidence" value="ECO:0007669"/>
    <property type="project" value="TreeGrafter"/>
</dbReference>
<keyword evidence="4 14" id="KW-0479">Metal-binding</keyword>
<keyword evidence="9" id="KW-0010">Activator</keyword>
<keyword evidence="6 14" id="KW-0460">Magnesium</keyword>
<comment type="similarity">
    <text evidence="2 15">Belongs to the HAD-like hydrolase superfamily. EYA family.</text>
</comment>
<dbReference type="Pfam" id="PF00702">
    <property type="entry name" value="Hydrolase"/>
    <property type="match status" value="1"/>
</dbReference>
<feature type="compositionally biased region" description="Low complexity" evidence="16">
    <location>
        <begin position="110"/>
        <end position="128"/>
    </location>
</feature>
<reference evidence="17" key="1">
    <citation type="submission" date="2022-07" db="EMBL/GenBank/DDBJ databases">
        <authorList>
            <person name="Trinca V."/>
            <person name="Uliana J.V.C."/>
            <person name="Torres T.T."/>
            <person name="Ward R.J."/>
            <person name="Monesi N."/>
        </authorList>
    </citation>
    <scope>NUCLEOTIDE SEQUENCE</scope>
    <source>
        <strain evidence="17">HSMRA1968</strain>
        <tissue evidence="17">Whole embryos</tissue>
    </source>
</reference>
<evidence type="ECO:0000256" key="7">
    <source>
        <dbReference type="ARBA" id="ARBA00022912"/>
    </source>
</evidence>
<dbReference type="OrthoDB" id="167668at2759"/>
<comment type="subcellular location">
    <subcellularLocation>
        <location evidence="1">Nucleus</location>
    </subcellularLocation>
</comment>
<feature type="region of interest" description="Disordered" evidence="16">
    <location>
        <begin position="110"/>
        <end position="139"/>
    </location>
</feature>
<dbReference type="FunFam" id="3.40.50.12350:FF:000001">
    <property type="entry name" value="Eyes absent homolog"/>
    <property type="match status" value="1"/>
</dbReference>
<dbReference type="PANTHER" id="PTHR10190">
    <property type="entry name" value="EYES ABSENT"/>
    <property type="match status" value="1"/>
</dbReference>
<feature type="binding site" evidence="14">
    <location>
        <position position="462"/>
    </location>
    <ligand>
        <name>Mg(2+)</name>
        <dbReference type="ChEBI" id="CHEBI:18420"/>
    </ligand>
</feature>
<evidence type="ECO:0000256" key="11">
    <source>
        <dbReference type="ARBA" id="ARBA00023242"/>
    </source>
</evidence>
<sequence length="727" mass="79404">MVTLMPCSYISAPRCGLIDKMIEPKVKRPKIEATEPNERNLSRQCVATGISSQCNTTAVTNNLPLSTSTSISFSQPSLPLFNSHNITSHQSSIGNNLTLSSSGTTSSSPIALGLNLSSNGGSSTNSQSDNASHTTTSNSAHLSTILNNSISLGVSPSANRTNAIQSDLGMTHWLNETALVKSENRSPTLGIVLYESICWPAIQSDLGMTHWLNETALVKSENRSPTLDVAPVGSLSSSSHLDSALFCTNPSAGLDSLQSSNSFEHKQEYYNYYNSMQQYTPSFYSSYGSPYPTRTTPKIPSPNTYLTSSYSSSANANSSQLYSSYGYNNFGQFGATQQDYTGYYNDQYPSGYYNAASYSSYVSSPGSSGSQSFHLAAGLPESPSDGHPTTPTLLAHSHSPISPLSISPNTISTKPPTTTTTKTRGTRGRKHAHPSPTRSTISDSGLTDTTKAPERVFIWDLDETLIIFHSLLTGKYANTYSKDPNHYYQLGMQMEGLIFDMADAHFFGNDIEDCDQSHIDDVSSDDNGQDLSAYNFATDGFHPGTPQGAPPNLCLPTGVRGGVDWMRKLAFRYRKIKDSYNLYRNNVGGLLGQQKRDQWLQIRAEIEAATDNWSTLVMKCLSMIAQRENCVNVLVTTTQLVQSLAKVLLFGLGQIFPIENIYSSTKLGKEVCFERIVTRFGRKSTYVVIGDGQDEETAAKNLTFPFWRISSHSDIRALYTALDMGFL</sequence>
<dbReference type="GO" id="GO:0004725">
    <property type="term" value="F:protein tyrosine phosphatase activity"/>
    <property type="evidence" value="ECO:0007669"/>
    <property type="project" value="UniProtKB-EC"/>
</dbReference>
<dbReference type="SFLD" id="SFLDS00003">
    <property type="entry name" value="Haloacid_Dehalogenase"/>
    <property type="match status" value="1"/>
</dbReference>
<keyword evidence="10" id="KW-0804">Transcription</keyword>
<dbReference type="GO" id="GO:0030154">
    <property type="term" value="P:cell differentiation"/>
    <property type="evidence" value="ECO:0007669"/>
    <property type="project" value="TreeGrafter"/>
</dbReference>
<feature type="binding site" evidence="14">
    <location>
        <position position="460"/>
    </location>
    <ligand>
        <name>Mg(2+)</name>
        <dbReference type="ChEBI" id="CHEBI:18420"/>
    </ligand>
</feature>
<dbReference type="InterPro" id="IPR028472">
    <property type="entry name" value="EYA"/>
</dbReference>
<dbReference type="EMBL" id="WJQU01000001">
    <property type="protein sequence ID" value="KAJ6649657.1"/>
    <property type="molecule type" value="Genomic_DNA"/>
</dbReference>
<dbReference type="SFLD" id="SFLDG01129">
    <property type="entry name" value="C1.5:_HAD__Beta-PGM__Phosphata"/>
    <property type="match status" value="1"/>
</dbReference>
<keyword evidence="11" id="KW-0539">Nucleus</keyword>
<dbReference type="InterPro" id="IPR006545">
    <property type="entry name" value="EYA_dom"/>
</dbReference>
<evidence type="ECO:0000256" key="13">
    <source>
        <dbReference type="PIRSR" id="PIRSR628472-1"/>
    </source>
</evidence>
<dbReference type="NCBIfam" id="TIGR01658">
    <property type="entry name" value="EYA-cons_domain"/>
    <property type="match status" value="1"/>
</dbReference>
<evidence type="ECO:0000256" key="3">
    <source>
        <dbReference type="ARBA" id="ARBA00022473"/>
    </source>
</evidence>
<evidence type="ECO:0000256" key="12">
    <source>
        <dbReference type="ARBA" id="ARBA00051722"/>
    </source>
</evidence>
<evidence type="ECO:0000256" key="9">
    <source>
        <dbReference type="ARBA" id="ARBA00023159"/>
    </source>
</evidence>
<evidence type="ECO:0000256" key="8">
    <source>
        <dbReference type="ARBA" id="ARBA00023015"/>
    </source>
</evidence>
<evidence type="ECO:0000256" key="6">
    <source>
        <dbReference type="ARBA" id="ARBA00022842"/>
    </source>
</evidence>